<name>A0A1G6WG86_9PROT</name>
<dbReference type="PIRSF" id="PIRSF005052">
    <property type="entry name" value="P-loopkin"/>
    <property type="match status" value="1"/>
</dbReference>
<dbReference type="GO" id="GO:0005525">
    <property type="term" value="F:GTP binding"/>
    <property type="evidence" value="ECO:0007669"/>
    <property type="project" value="UniProtKB-UniRule"/>
</dbReference>
<evidence type="ECO:0000259" key="7">
    <source>
        <dbReference type="Pfam" id="PF22740"/>
    </source>
</evidence>
<evidence type="ECO:0000313" key="8">
    <source>
        <dbReference type="EMBL" id="SDD64743.1"/>
    </source>
</evidence>
<evidence type="ECO:0000256" key="1">
    <source>
        <dbReference type="ARBA" id="ARBA00022741"/>
    </source>
</evidence>
<dbReference type="EMBL" id="FNAP01000001">
    <property type="protein sequence ID" value="SDD64743.1"/>
    <property type="molecule type" value="Genomic_DNA"/>
</dbReference>
<dbReference type="STRING" id="69960.SAMN05421720_101141"/>
<dbReference type="HAMAP" id="MF_00636">
    <property type="entry name" value="RapZ_like"/>
    <property type="match status" value="1"/>
</dbReference>
<dbReference type="AlphaFoldDB" id="A0A1G6WG86"/>
<evidence type="ECO:0000259" key="6">
    <source>
        <dbReference type="Pfam" id="PF03668"/>
    </source>
</evidence>
<dbReference type="GO" id="GO:0005524">
    <property type="term" value="F:ATP binding"/>
    <property type="evidence" value="ECO:0007669"/>
    <property type="project" value="UniProtKB-UniRule"/>
</dbReference>
<feature type="domain" description="RapZ-like N-terminal" evidence="6">
    <location>
        <begin position="29"/>
        <end position="178"/>
    </location>
</feature>
<keyword evidence="9" id="KW-1185">Reference proteome</keyword>
<keyword evidence="1 4" id="KW-0547">Nucleotide-binding</keyword>
<sequence>MTPGDATAESGHLGSEGGEAGASPGRQRLVVLTGMSGAGKSSALAALEDLGYEAVDNLPLSLLDGLIAGGALDRPLAVVTDVRTRDFTIDRLLDTVERLRARSTLDVTLLFLDCADDVLRRRFTETRRRHPLALDRPLLDGLALERASMGPLRARADVLVDTAHWTLGELKRRLEDQLGLAAGTESTLIAVVSFGFRHGLPREADLVFDVRFLRNPHYVSNLRPLSGRDADVAAYVEADPDFARFWSALTELLEVVLARQQGEGKSYLTVAIGCTGGRHRSVLVAERLGDWLRARDGRVTVRHRDLDRGAQQEGQTGHGA</sequence>
<feature type="domain" description="RapZ C-terminal" evidence="7">
    <location>
        <begin position="189"/>
        <end position="306"/>
    </location>
</feature>
<feature type="binding site" evidence="4">
    <location>
        <begin position="34"/>
        <end position="41"/>
    </location>
    <ligand>
        <name>ATP</name>
        <dbReference type="ChEBI" id="CHEBI:30616"/>
    </ligand>
</feature>
<evidence type="ECO:0000256" key="3">
    <source>
        <dbReference type="ARBA" id="ARBA00023134"/>
    </source>
</evidence>
<proteinExistence type="inferred from homology"/>
<dbReference type="RefSeq" id="WP_092780616.1">
    <property type="nucleotide sequence ID" value="NZ_FNAP01000001.1"/>
</dbReference>
<evidence type="ECO:0000313" key="9">
    <source>
        <dbReference type="Proteomes" id="UP000199412"/>
    </source>
</evidence>
<evidence type="ECO:0000256" key="4">
    <source>
        <dbReference type="HAMAP-Rule" id="MF_00636"/>
    </source>
</evidence>
<organism evidence="8 9">
    <name type="scientific">Rhodospira trueperi</name>
    <dbReference type="NCBI Taxonomy" id="69960"/>
    <lineage>
        <taxon>Bacteria</taxon>
        <taxon>Pseudomonadati</taxon>
        <taxon>Pseudomonadota</taxon>
        <taxon>Alphaproteobacteria</taxon>
        <taxon>Rhodospirillales</taxon>
        <taxon>Rhodospirillaceae</taxon>
        <taxon>Rhodospira</taxon>
    </lineage>
</organism>
<dbReference type="NCBIfam" id="NF003828">
    <property type="entry name" value="PRK05416.1"/>
    <property type="match status" value="1"/>
</dbReference>
<dbReference type="Pfam" id="PF03668">
    <property type="entry name" value="RapZ-like_N"/>
    <property type="match status" value="1"/>
</dbReference>
<feature type="region of interest" description="Disordered" evidence="5">
    <location>
        <begin position="1"/>
        <end position="24"/>
    </location>
</feature>
<dbReference type="PANTHER" id="PTHR30448">
    <property type="entry name" value="RNASE ADAPTER PROTEIN RAPZ"/>
    <property type="match status" value="1"/>
</dbReference>
<keyword evidence="3 4" id="KW-0342">GTP-binding</keyword>
<dbReference type="InterPro" id="IPR005337">
    <property type="entry name" value="RapZ-like"/>
</dbReference>
<evidence type="ECO:0000256" key="5">
    <source>
        <dbReference type="SAM" id="MobiDB-lite"/>
    </source>
</evidence>
<feature type="binding site" evidence="4">
    <location>
        <begin position="81"/>
        <end position="84"/>
    </location>
    <ligand>
        <name>GTP</name>
        <dbReference type="ChEBI" id="CHEBI:37565"/>
    </ligand>
</feature>
<protein>
    <submittedName>
        <fullName evidence="8">UPF0042 nucleotide-binding protein</fullName>
    </submittedName>
</protein>
<dbReference type="Proteomes" id="UP000199412">
    <property type="component" value="Unassembled WGS sequence"/>
</dbReference>
<dbReference type="InterPro" id="IPR053931">
    <property type="entry name" value="RapZ_C"/>
</dbReference>
<reference evidence="8 9" key="1">
    <citation type="submission" date="2016-10" db="EMBL/GenBank/DDBJ databases">
        <authorList>
            <person name="de Groot N.N."/>
        </authorList>
    </citation>
    <scope>NUCLEOTIDE SEQUENCE [LARGE SCALE GENOMIC DNA]</scope>
    <source>
        <strain evidence="8 9">ATCC 700224</strain>
    </source>
</reference>
<evidence type="ECO:0000256" key="2">
    <source>
        <dbReference type="ARBA" id="ARBA00022840"/>
    </source>
</evidence>
<dbReference type="InterPro" id="IPR027417">
    <property type="entry name" value="P-loop_NTPase"/>
</dbReference>
<dbReference type="OrthoDB" id="9784461at2"/>
<dbReference type="PANTHER" id="PTHR30448:SF0">
    <property type="entry name" value="RNASE ADAPTER PROTEIN RAPZ"/>
    <property type="match status" value="1"/>
</dbReference>
<keyword evidence="2 4" id="KW-0067">ATP-binding</keyword>
<dbReference type="InterPro" id="IPR053930">
    <property type="entry name" value="RapZ-like_N"/>
</dbReference>
<dbReference type="Pfam" id="PF22740">
    <property type="entry name" value="PapZ_C"/>
    <property type="match status" value="1"/>
</dbReference>
<gene>
    <name evidence="8" type="ORF">SAMN05421720_101141</name>
</gene>
<dbReference type="SUPFAM" id="SSF52540">
    <property type="entry name" value="P-loop containing nucleoside triphosphate hydrolases"/>
    <property type="match status" value="1"/>
</dbReference>
<accession>A0A1G6WG86</accession>